<gene>
    <name evidence="1" type="ORF">CTOB1V02_LOCUS1780</name>
</gene>
<accession>A0A7R8W2U9</accession>
<organism evidence="1">
    <name type="scientific">Cyprideis torosa</name>
    <dbReference type="NCBI Taxonomy" id="163714"/>
    <lineage>
        <taxon>Eukaryota</taxon>
        <taxon>Metazoa</taxon>
        <taxon>Ecdysozoa</taxon>
        <taxon>Arthropoda</taxon>
        <taxon>Crustacea</taxon>
        <taxon>Oligostraca</taxon>
        <taxon>Ostracoda</taxon>
        <taxon>Podocopa</taxon>
        <taxon>Podocopida</taxon>
        <taxon>Cytherocopina</taxon>
        <taxon>Cytheroidea</taxon>
        <taxon>Cytherideidae</taxon>
        <taxon>Cyprideis</taxon>
    </lineage>
</organism>
<protein>
    <submittedName>
        <fullName evidence="1">Uncharacterized protein</fullName>
    </submittedName>
</protein>
<evidence type="ECO:0000313" key="1">
    <source>
        <dbReference type="EMBL" id="CAD7223803.1"/>
    </source>
</evidence>
<proteinExistence type="predicted"/>
<dbReference type="AlphaFoldDB" id="A0A7R8W2U9"/>
<dbReference type="EMBL" id="OB660256">
    <property type="protein sequence ID" value="CAD7223803.1"/>
    <property type="molecule type" value="Genomic_DNA"/>
</dbReference>
<sequence>MWLWCRWWLLVVVSVSGAPASNSLNTDVAVIEKVNCTPDKDDETAIQRIRAHFLADSCPQGKEASCTWTGDTTASCYLKYYSNSSKTIFKAAALANWDYSTNITEANLKKKGKTGRSSRMKTPGFDCDMAGIVTLVVRGG</sequence>
<reference evidence="1" key="1">
    <citation type="submission" date="2020-11" db="EMBL/GenBank/DDBJ databases">
        <authorList>
            <person name="Tran Van P."/>
        </authorList>
    </citation>
    <scope>NUCLEOTIDE SEQUENCE</scope>
</reference>
<name>A0A7R8W2U9_9CRUS</name>
<dbReference type="OrthoDB" id="10029630at2759"/>